<dbReference type="Proteomes" id="UP000001861">
    <property type="component" value="Unassembled WGS sequence"/>
</dbReference>
<evidence type="ECO:0000313" key="14">
    <source>
        <dbReference type="Proteomes" id="UP000001861"/>
    </source>
</evidence>
<dbReference type="PROSITE" id="PS50142">
    <property type="entry name" value="RNASE_3_2"/>
    <property type="match status" value="2"/>
</dbReference>
<keyword evidence="2" id="KW-0547">Nucleotide-binding</keyword>
<dbReference type="RefSeq" id="XP_001840952.1">
    <property type="nucleotide sequence ID" value="XM_001840900.1"/>
</dbReference>
<name>A8PF80_COPC7</name>
<dbReference type="Pfam" id="PF03368">
    <property type="entry name" value="Dicer_dimer"/>
    <property type="match status" value="1"/>
</dbReference>
<evidence type="ECO:0000259" key="9">
    <source>
        <dbReference type="PROSITE" id="PS50142"/>
    </source>
</evidence>
<dbReference type="CDD" id="cd00593">
    <property type="entry name" value="RIBOc"/>
    <property type="match status" value="2"/>
</dbReference>
<dbReference type="Pfam" id="PF00271">
    <property type="entry name" value="Helicase_C"/>
    <property type="match status" value="1"/>
</dbReference>
<dbReference type="Pfam" id="PF00270">
    <property type="entry name" value="DEAD"/>
    <property type="match status" value="1"/>
</dbReference>
<dbReference type="OrthoDB" id="416741at2759"/>
<dbReference type="SMART" id="SM00487">
    <property type="entry name" value="DEXDc"/>
    <property type="match status" value="1"/>
</dbReference>
<feature type="compositionally biased region" description="Basic and acidic residues" evidence="8">
    <location>
        <begin position="2051"/>
        <end position="2067"/>
    </location>
</feature>
<dbReference type="SUPFAM" id="SSF69065">
    <property type="entry name" value="RNase III domain-like"/>
    <property type="match status" value="2"/>
</dbReference>
<feature type="domain" description="RNase III" evidence="9">
    <location>
        <begin position="1491"/>
        <end position="1690"/>
    </location>
</feature>
<dbReference type="InterPro" id="IPR005034">
    <property type="entry name" value="Dicer_dimerisation"/>
</dbReference>
<feature type="domain" description="Helicase ATP-binding" evidence="10">
    <location>
        <begin position="42"/>
        <end position="226"/>
    </location>
</feature>
<dbReference type="InterPro" id="IPR000999">
    <property type="entry name" value="RNase_III_dom"/>
</dbReference>
<reference evidence="13 14" key="1">
    <citation type="journal article" date="2010" name="Proc. Natl. Acad. Sci. U.S.A.">
        <title>Insights into evolution of multicellular fungi from the assembled chromosomes of the mushroom Coprinopsis cinerea (Coprinus cinereus).</title>
        <authorList>
            <person name="Stajich J.E."/>
            <person name="Wilke S.K."/>
            <person name="Ahren D."/>
            <person name="Au C.H."/>
            <person name="Birren B.W."/>
            <person name="Borodovsky M."/>
            <person name="Burns C."/>
            <person name="Canback B."/>
            <person name="Casselton L.A."/>
            <person name="Cheng C.K."/>
            <person name="Deng J."/>
            <person name="Dietrich F.S."/>
            <person name="Fargo D.C."/>
            <person name="Farman M.L."/>
            <person name="Gathman A.C."/>
            <person name="Goldberg J."/>
            <person name="Guigo R."/>
            <person name="Hoegger P.J."/>
            <person name="Hooker J.B."/>
            <person name="Huggins A."/>
            <person name="James T.Y."/>
            <person name="Kamada T."/>
            <person name="Kilaru S."/>
            <person name="Kodira C."/>
            <person name="Kues U."/>
            <person name="Kupfer D."/>
            <person name="Kwan H.S."/>
            <person name="Lomsadze A."/>
            <person name="Li W."/>
            <person name="Lilly W.W."/>
            <person name="Ma L.J."/>
            <person name="Mackey A.J."/>
            <person name="Manning G."/>
            <person name="Martin F."/>
            <person name="Muraguchi H."/>
            <person name="Natvig D.O."/>
            <person name="Palmerini H."/>
            <person name="Ramesh M.A."/>
            <person name="Rehmeyer C.J."/>
            <person name="Roe B.A."/>
            <person name="Shenoy N."/>
            <person name="Stanke M."/>
            <person name="Ter-Hovhannisyan V."/>
            <person name="Tunlid A."/>
            <person name="Velagapudi R."/>
            <person name="Vision T.J."/>
            <person name="Zeng Q."/>
            <person name="Zolan M.E."/>
            <person name="Pukkila P.J."/>
        </authorList>
    </citation>
    <scope>NUCLEOTIDE SEQUENCE [LARGE SCALE GENOMIC DNA]</scope>
    <source>
        <strain evidence="14">Okayama-7 / 130 / ATCC MYA-4618 / FGSC 9003</strain>
    </source>
</reference>
<dbReference type="GeneID" id="6017608"/>
<feature type="compositionally biased region" description="Basic and acidic residues" evidence="8">
    <location>
        <begin position="917"/>
        <end position="948"/>
    </location>
</feature>
<organism evidence="13 14">
    <name type="scientific">Coprinopsis cinerea (strain Okayama-7 / 130 / ATCC MYA-4618 / FGSC 9003)</name>
    <name type="common">Inky cap fungus</name>
    <name type="synonym">Hormographiella aspergillata</name>
    <dbReference type="NCBI Taxonomy" id="240176"/>
    <lineage>
        <taxon>Eukaryota</taxon>
        <taxon>Fungi</taxon>
        <taxon>Dikarya</taxon>
        <taxon>Basidiomycota</taxon>
        <taxon>Agaricomycotina</taxon>
        <taxon>Agaricomycetes</taxon>
        <taxon>Agaricomycetidae</taxon>
        <taxon>Agaricales</taxon>
        <taxon>Agaricineae</taxon>
        <taxon>Psathyrellaceae</taxon>
        <taxon>Coprinopsis</taxon>
    </lineage>
</organism>
<dbReference type="eggNOG" id="KOG0701">
    <property type="taxonomic scope" value="Eukaryota"/>
</dbReference>
<dbReference type="GO" id="GO:0005524">
    <property type="term" value="F:ATP binding"/>
    <property type="evidence" value="ECO:0007669"/>
    <property type="project" value="UniProtKB-KW"/>
</dbReference>
<feature type="coiled-coil region" evidence="7">
    <location>
        <begin position="1866"/>
        <end position="1893"/>
    </location>
</feature>
<evidence type="ECO:0000256" key="7">
    <source>
        <dbReference type="SAM" id="Coils"/>
    </source>
</evidence>
<feature type="region of interest" description="Disordered" evidence="8">
    <location>
        <begin position="965"/>
        <end position="996"/>
    </location>
</feature>
<evidence type="ECO:0000259" key="11">
    <source>
        <dbReference type="PROSITE" id="PS51194"/>
    </source>
</evidence>
<feature type="domain" description="Dicer dsRNA-binding fold" evidence="12">
    <location>
        <begin position="613"/>
        <end position="738"/>
    </location>
</feature>
<evidence type="ECO:0000313" key="13">
    <source>
        <dbReference type="EMBL" id="EAU81005.1"/>
    </source>
</evidence>
<dbReference type="GO" id="GO:0003723">
    <property type="term" value="F:RNA binding"/>
    <property type="evidence" value="ECO:0007669"/>
    <property type="project" value="UniProtKB-UniRule"/>
</dbReference>
<dbReference type="VEuPathDB" id="FungiDB:CC1G_03181"/>
<gene>
    <name evidence="13" type="ORF">CC1G_03181</name>
</gene>
<feature type="region of interest" description="Disordered" evidence="8">
    <location>
        <begin position="2034"/>
        <end position="2074"/>
    </location>
</feature>
<feature type="compositionally biased region" description="Low complexity" evidence="8">
    <location>
        <begin position="968"/>
        <end position="983"/>
    </location>
</feature>
<dbReference type="EMBL" id="AACS02000008">
    <property type="protein sequence ID" value="EAU81005.1"/>
    <property type="molecule type" value="Genomic_DNA"/>
</dbReference>
<dbReference type="GO" id="GO:0004386">
    <property type="term" value="F:helicase activity"/>
    <property type="evidence" value="ECO:0007669"/>
    <property type="project" value="UniProtKB-KW"/>
</dbReference>
<feature type="domain" description="Helicase C-terminal" evidence="11">
    <location>
        <begin position="404"/>
        <end position="588"/>
    </location>
</feature>
<evidence type="ECO:0000259" key="12">
    <source>
        <dbReference type="PROSITE" id="PS51327"/>
    </source>
</evidence>
<dbReference type="GO" id="GO:0030422">
    <property type="term" value="P:siRNA processing"/>
    <property type="evidence" value="ECO:0007669"/>
    <property type="project" value="TreeGrafter"/>
</dbReference>
<dbReference type="PROSITE" id="PS51194">
    <property type="entry name" value="HELICASE_CTER"/>
    <property type="match status" value="1"/>
</dbReference>
<evidence type="ECO:0000259" key="10">
    <source>
        <dbReference type="PROSITE" id="PS51192"/>
    </source>
</evidence>
<evidence type="ECO:0000256" key="3">
    <source>
        <dbReference type="ARBA" id="ARBA00022801"/>
    </source>
</evidence>
<dbReference type="InterPro" id="IPR001650">
    <property type="entry name" value="Helicase_C-like"/>
</dbReference>
<evidence type="ECO:0000256" key="2">
    <source>
        <dbReference type="ARBA" id="ARBA00022741"/>
    </source>
</evidence>
<feature type="compositionally biased region" description="Basic and acidic residues" evidence="8">
    <location>
        <begin position="1333"/>
        <end position="1376"/>
    </location>
</feature>
<feature type="domain" description="RNase III" evidence="9">
    <location>
        <begin position="1733"/>
        <end position="1930"/>
    </location>
</feature>
<keyword evidence="3" id="KW-0378">Hydrolase</keyword>
<dbReference type="Gene3D" id="3.30.160.380">
    <property type="entry name" value="Dicer dimerisation domain"/>
    <property type="match status" value="1"/>
</dbReference>
<sequence>MGDVAAAAPSPTEVDESTTSTPTSGTRQDTKIIATRAYQQEMLDESLRRNIIIALDTGSGKTHIAVLRIKHELERENRKICWFLAPTVALCQQQQSVIKTYIPGPVGLISGAHQPDQWKNAALWKSVLETHRVIVSTPQVFLDALRHGYINMGLQIGLLVFDEAHHAADKHPYNLIMKDFYFKLPARSPMHDADFPCRPMVLGLTASPIFGSGDVNKAFRLIEAHLDAMICTPRYNRKELAQHVHRPIFKHAPYMSCPTQSFSTNLATLSSVLEGLDIQNDPNVLSLRSQLSKTPPDSPEWRRLDQRLSKTITKQDSFTHKGLADFHRAASDICFSIGAWAADWYVWTVVQKAKHAANPYNNIMSTWRSSEKAYLLQILTSLVLSPPSYYEDDILSECTDKVRVLVECLLEEKEEVEGLNESFSGIVFVQRRDAVLALAELLKHHPFTKDSFTVGVLLGTSDSAHRHSLMDVTRHITKQSQDSTLSSFRLGIHNLILATSVAEEGLDIPACGSVIRWDPPPNMASWIQSRGRARRKRSTFTLMYDVEEDRAQANVAKWREVEERMVEMYSRNSGGREGDAGVDVEDWEGEEPDDFDAVLSVESTGAYLTPHSAVSHLAHFCAVISRSGSNENRPIYDIDPPDYVPGLHLTAPSAAGSQSTGFASSMAHAHQPYAGPWTSTVTLPRSLPLPTRSFTTAKPYATKLAAHRHAAFLAYSYLHEVGLLNEHLLPLYEDGRWSEEEEEEVRRMLEDVEKRVGLVSGGSGGVQVDPWVEERGYEGRGGGRLGRSVGVLDVEVDGGAPTLDARTKSSAADDDDDTDARMTIEQQPASNDSASASASNDDNEVEELEVWYTSVLQFSHAPPLYMFTRVRVPEVDFEEGPVLYRPGREEVRVGVYRVDGSNEGVPERAVVRRTRTRTREGAEMEEAKGGEEAKEKGKERKEEAEKNKAPVVTSPWSTAGLVSSTAASLPKSRSTSSVSSSSSWYTAASNTDDSSGWDTVSVDPAASHAGISAGSSSWDTPTASKVDPTWWSDSAAAPGADPSWFTATNSTPSTVNDNGDHTSSSANPMFSSTRDLTSTFTANQTRDTSSTAHEDQIPREESLKAHEGNLKAHEDLIAHAKSYTRMLFWCLNGSRMEWSNTDFAYLFLPVGFGKFVGVWEERRGWGLGASAAASAGMEEGFNADAGGGGAGAGAGGRYSQSQGSASNSVFIPESAYPSFRPESAYTSPALSFLHRYGPVDDITIVKKSLHYGRPYSFVRWQWERVGEEEEERIREFYRGKSKRKVDGGGRREVDGEEDEEVEVVYPLLVVKPFPPRTNFLVPVSEGKAKRKGSKDDMNERGKDDVSEGGKDDANERGKDDDNHNEKGKEKGKEPPKELYLLPQHTSIALFSPDEVEYAVLLPSVLRFLGVRLTVMGLRDGLFGSASALDSLAPSLSSDSSISSGSDVSTAIHASSSGGFTSSTSTPSNSTSSNLASTSTSTPTTLTQIPLDVLTVALTAPVAGERHNYQRLETLGDTVLKFLAGIQIFAEYPMWHEGYLTKRKDHAVANVRLAKECVKRGVVRWIIRDRLLGKKWKPRYITKADPSRGEPMDVDPIPDVVKRDKPKDTGAKEIGAKETSVSDAEMKVDKGEESNAEAKIDDDGKGLKAETKVQGEKKKKKKNKQANKQLSTKVLADVIESLIGAAYISGGFPLGYECAKFFDLGLKWAPLPTRVDQILSRVQPEDDIPIPPQLADVEHMLGYTFKRKILLIEALTHASYREHINTISYERMEFIGDSILDMVVTDMLYRAPREYSPGHIHLRRSAVVNGHFLAYICLGMWRELEGVMPQPSASSNAGKDDWNPYLNPPTFEEGTTAHRIHLSQCLLHSSQQVLDDLRNTVERYELRREEIADALEHGSIFPWSSLTRLQAPKFLSDIVESTIGAAFIDSGFSIPVVTSIIRRIGILPVLERIIRDDVDVLHPVSRLSMWAAQNERKVEYKYEKKRGDVACTVVVDGVEEVREVEKYRGVSSEVEVRFAAAERAIKEFKLRVGGGRGKTKAKASANEGDVDVEMKDGEKKEEMVVDRKGKGRAIK</sequence>
<dbReference type="InterPro" id="IPR011545">
    <property type="entry name" value="DEAD/DEAH_box_helicase_dom"/>
</dbReference>
<dbReference type="KEGG" id="cci:CC1G_03181"/>
<dbReference type="InterPro" id="IPR014001">
    <property type="entry name" value="Helicase_ATP-bd"/>
</dbReference>
<dbReference type="InParanoid" id="A8PF80"/>
<keyword evidence="7" id="KW-0175">Coiled coil</keyword>
<dbReference type="InterPro" id="IPR027417">
    <property type="entry name" value="P-loop_NTPase"/>
</dbReference>
<dbReference type="STRING" id="240176.A8PF80"/>
<evidence type="ECO:0000256" key="4">
    <source>
        <dbReference type="ARBA" id="ARBA00022806"/>
    </source>
</evidence>
<dbReference type="GO" id="GO:0004525">
    <property type="term" value="F:ribonuclease III activity"/>
    <property type="evidence" value="ECO:0007669"/>
    <property type="project" value="InterPro"/>
</dbReference>
<keyword evidence="1" id="KW-0677">Repeat</keyword>
<keyword evidence="4" id="KW-0347">Helicase</keyword>
<dbReference type="PROSITE" id="PS51192">
    <property type="entry name" value="HELICASE_ATP_BIND_1"/>
    <property type="match status" value="1"/>
</dbReference>
<dbReference type="InterPro" id="IPR036389">
    <property type="entry name" value="RNase_III_sf"/>
</dbReference>
<proteinExistence type="inferred from homology"/>
<dbReference type="GO" id="GO:0005634">
    <property type="term" value="C:nucleus"/>
    <property type="evidence" value="ECO:0007669"/>
    <property type="project" value="TreeGrafter"/>
</dbReference>
<protein>
    <recommendedName>
        <fullName evidence="15">P-loop containing nucleoside triphosphate hydrolase protein</fullName>
    </recommendedName>
</protein>
<feature type="compositionally biased region" description="Polar residues" evidence="8">
    <location>
        <begin position="984"/>
        <end position="996"/>
    </location>
</feature>
<keyword evidence="6" id="KW-0694">RNA-binding</keyword>
<dbReference type="CDD" id="cd18034">
    <property type="entry name" value="DEXHc_dicer"/>
    <property type="match status" value="1"/>
</dbReference>
<dbReference type="SMART" id="SM00490">
    <property type="entry name" value="HELICc"/>
    <property type="match status" value="1"/>
</dbReference>
<dbReference type="Gene3D" id="3.40.50.300">
    <property type="entry name" value="P-loop containing nucleotide triphosphate hydrolases"/>
    <property type="match status" value="2"/>
</dbReference>
<comment type="similarity">
    <text evidence="6">Belongs to the helicase family. Dicer subfamily.</text>
</comment>
<keyword evidence="5" id="KW-0067">ATP-binding</keyword>
<evidence type="ECO:0000256" key="6">
    <source>
        <dbReference type="PROSITE-ProRule" id="PRU00657"/>
    </source>
</evidence>
<dbReference type="PANTHER" id="PTHR14950">
    <property type="entry name" value="DICER-RELATED"/>
    <property type="match status" value="1"/>
</dbReference>
<evidence type="ECO:0000256" key="5">
    <source>
        <dbReference type="ARBA" id="ARBA00022840"/>
    </source>
</evidence>
<feature type="region of interest" description="Disordered" evidence="8">
    <location>
        <begin position="1452"/>
        <end position="1483"/>
    </location>
</feature>
<dbReference type="GO" id="GO:0005737">
    <property type="term" value="C:cytoplasm"/>
    <property type="evidence" value="ECO:0007669"/>
    <property type="project" value="TreeGrafter"/>
</dbReference>
<feature type="region of interest" description="Disordered" evidence="8">
    <location>
        <begin position="1"/>
        <end position="29"/>
    </location>
</feature>
<accession>A8PF80</accession>
<evidence type="ECO:0008006" key="15">
    <source>
        <dbReference type="Google" id="ProtNLM"/>
    </source>
</evidence>
<dbReference type="PROSITE" id="PS51327">
    <property type="entry name" value="DICER_DSRBF"/>
    <property type="match status" value="1"/>
</dbReference>
<comment type="caution">
    <text evidence="13">The sequence shown here is derived from an EMBL/GenBank/DDBJ whole genome shotgun (WGS) entry which is preliminary data.</text>
</comment>
<evidence type="ECO:0000256" key="8">
    <source>
        <dbReference type="SAM" id="MobiDB-lite"/>
    </source>
</evidence>
<dbReference type="InterPro" id="IPR038248">
    <property type="entry name" value="Dicer_dimer_sf"/>
</dbReference>
<dbReference type="OMA" id="HFCAVIP"/>
<evidence type="ECO:0000256" key="1">
    <source>
        <dbReference type="ARBA" id="ARBA00022737"/>
    </source>
</evidence>
<feature type="region of interest" description="Disordered" evidence="8">
    <location>
        <begin position="915"/>
        <end position="953"/>
    </location>
</feature>
<feature type="compositionally biased region" description="Basic and acidic residues" evidence="8">
    <location>
        <begin position="1623"/>
        <end position="1655"/>
    </location>
</feature>
<feature type="region of interest" description="Disordered" evidence="8">
    <location>
        <begin position="799"/>
        <end position="819"/>
    </location>
</feature>
<feature type="region of interest" description="Disordered" evidence="8">
    <location>
        <begin position="1324"/>
        <end position="1378"/>
    </location>
</feature>
<keyword evidence="14" id="KW-1185">Reference proteome</keyword>
<dbReference type="SUPFAM" id="SSF52540">
    <property type="entry name" value="P-loop containing nucleoside triphosphate hydrolases"/>
    <property type="match status" value="1"/>
</dbReference>
<feature type="region of interest" description="Disordered" evidence="8">
    <location>
        <begin position="1581"/>
        <end position="1666"/>
    </location>
</feature>
<dbReference type="PANTHER" id="PTHR14950:SF37">
    <property type="entry name" value="ENDORIBONUCLEASE DICER"/>
    <property type="match status" value="1"/>
</dbReference>
<feature type="compositionally biased region" description="Polar residues" evidence="8">
    <location>
        <begin position="17"/>
        <end position="27"/>
    </location>
</feature>
<feature type="compositionally biased region" description="Basic and acidic residues" evidence="8">
    <location>
        <begin position="1599"/>
        <end position="1615"/>
    </location>
</feature>
<dbReference type="SMART" id="SM00535">
    <property type="entry name" value="RIBOc"/>
    <property type="match status" value="2"/>
</dbReference>
<dbReference type="Pfam" id="PF00636">
    <property type="entry name" value="Ribonuclease_3"/>
    <property type="match status" value="2"/>
</dbReference>
<dbReference type="Gene3D" id="1.10.1520.10">
    <property type="entry name" value="Ribonuclease III domain"/>
    <property type="match status" value="2"/>
</dbReference>